<gene>
    <name evidence="2" type="ORF">MPIPNATIZW_LOCUS9401</name>
</gene>
<dbReference type="EMBL" id="OY882859">
    <property type="protein sequence ID" value="CAK6441095.1"/>
    <property type="molecule type" value="Genomic_DNA"/>
</dbReference>
<dbReference type="Proteomes" id="UP001314169">
    <property type="component" value="Chromosome 2"/>
</dbReference>
<sequence length="120" mass="12825">MGHWPTLQGLYVQSSPPQDGRPSDLKGPGSGSRGPSQCAAPGTQGPKGERGDQAETWHGSDWGWRRVGESRGEDTESKIVESERGSSALFTDGPPSQKRDAKLSSGGRQGPGRRQVSRLR</sequence>
<feature type="compositionally biased region" description="Basic and acidic residues" evidence="1">
    <location>
        <begin position="63"/>
        <end position="84"/>
    </location>
</feature>
<protein>
    <submittedName>
        <fullName evidence="2">Uncharacterized protein</fullName>
    </submittedName>
</protein>
<keyword evidence="3" id="KW-1185">Reference proteome</keyword>
<feature type="region of interest" description="Disordered" evidence="1">
    <location>
        <begin position="1"/>
        <end position="120"/>
    </location>
</feature>
<evidence type="ECO:0000256" key="1">
    <source>
        <dbReference type="SAM" id="MobiDB-lite"/>
    </source>
</evidence>
<reference evidence="2" key="1">
    <citation type="submission" date="2023-12" db="EMBL/GenBank/DDBJ databases">
        <authorList>
            <person name="Brown T."/>
        </authorList>
    </citation>
    <scope>NUCLEOTIDE SEQUENCE</scope>
</reference>
<evidence type="ECO:0000313" key="2">
    <source>
        <dbReference type="EMBL" id="CAK6441095.1"/>
    </source>
</evidence>
<evidence type="ECO:0000313" key="3">
    <source>
        <dbReference type="Proteomes" id="UP001314169"/>
    </source>
</evidence>
<accession>A0ABN9ZS57</accession>
<name>A0ABN9ZS57_PIPNA</name>
<proteinExistence type="predicted"/>
<organism evidence="2 3">
    <name type="scientific">Pipistrellus nathusii</name>
    <name type="common">Nathusius' pipistrelle</name>
    <dbReference type="NCBI Taxonomy" id="59473"/>
    <lineage>
        <taxon>Eukaryota</taxon>
        <taxon>Metazoa</taxon>
        <taxon>Chordata</taxon>
        <taxon>Craniata</taxon>
        <taxon>Vertebrata</taxon>
        <taxon>Euteleostomi</taxon>
        <taxon>Mammalia</taxon>
        <taxon>Eutheria</taxon>
        <taxon>Laurasiatheria</taxon>
        <taxon>Chiroptera</taxon>
        <taxon>Yangochiroptera</taxon>
        <taxon>Vespertilionidae</taxon>
        <taxon>Pipistrellus</taxon>
    </lineage>
</organism>